<reference evidence="10" key="1">
    <citation type="submission" date="2021-03" db="EMBL/GenBank/DDBJ databases">
        <authorList>
            <person name="Tagirdzhanova G."/>
        </authorList>
    </citation>
    <scope>NUCLEOTIDE SEQUENCE</scope>
</reference>
<keyword evidence="4" id="KW-0813">Transport</keyword>
<gene>
    <name evidence="10" type="ORF">HETSPECPRED_008815</name>
</gene>
<evidence type="ECO:0000256" key="1">
    <source>
        <dbReference type="ARBA" id="ARBA00004329"/>
    </source>
</evidence>
<comment type="similarity">
    <text evidence="2">Belongs to the ATG29 family.</text>
</comment>
<comment type="caution">
    <text evidence="10">The sequence shown here is derived from an EMBL/GenBank/DDBJ whole genome shotgun (WGS) entry which is preliminary data.</text>
</comment>
<proteinExistence type="inferred from homology"/>
<dbReference type="PANTHER" id="PTHR40012">
    <property type="entry name" value="AUTOPHAGY-RELATED PROTEIN 29"/>
    <property type="match status" value="1"/>
</dbReference>
<comment type="function">
    <text evidence="7">Plays a role in autophagy. Functions at the preautophagosomal structure (PAS) in order to form normal autophagosomes under starvation conditions. Also plays a role in mitophagy and regulation of filamentous growth.</text>
</comment>
<evidence type="ECO:0000256" key="5">
    <source>
        <dbReference type="ARBA" id="ARBA00022927"/>
    </source>
</evidence>
<dbReference type="FunFam" id="1.10.10.2570:FF:000001">
    <property type="entry name" value="Autophagy-related protein 29"/>
    <property type="match status" value="1"/>
</dbReference>
<feature type="domain" description="Atg29 N-terminal" evidence="9">
    <location>
        <begin position="20"/>
        <end position="73"/>
    </location>
</feature>
<evidence type="ECO:0000313" key="10">
    <source>
        <dbReference type="EMBL" id="CAF9909067.1"/>
    </source>
</evidence>
<sequence>MASPPTHASGGSLHTRLPKFTVFVRLPFPRRDFVDPPPVHWDSTKDSALWDIISKASNGKDVDWHALAENFNVSLAFLLQQAAWLYERHLSQVRAQLRKVNRPLSIGTPPMPSSVSGSGYAMTRAGSHGSSRVPSSLANRNREQAATREDTVSPEYPSQAKGARMSRTSSTNTIQHVQRSPPVLIQNSDADPAPTQRPRNTSREPQRKAAEPPQRLRQQSFDRPRTPPVKVIDSSASSSSESESEAEAPMSRSRAYTRRPRYSSSKAPLGALSDADEDSEESPPFLPFSDAKGASKAAPQVPDPSATLRLSPHEQAFQKLGSKAETKPRQTLKPAQTVNSSSSSAQSQPTRPPQAPLSSLSPRQRRLAKEGSEGTPSMGSSFSDLDDASVTQSALEEALANEMTHGGVASRMSSISQALRSRYL</sequence>
<evidence type="ECO:0000256" key="6">
    <source>
        <dbReference type="ARBA" id="ARBA00023006"/>
    </source>
</evidence>
<evidence type="ECO:0000259" key="9">
    <source>
        <dbReference type="Pfam" id="PF18388"/>
    </source>
</evidence>
<feature type="compositionally biased region" description="Polar residues" evidence="8">
    <location>
        <begin position="128"/>
        <end position="139"/>
    </location>
</feature>
<feature type="compositionally biased region" description="Low complexity" evidence="8">
    <location>
        <begin position="234"/>
        <end position="254"/>
    </location>
</feature>
<dbReference type="InterPro" id="IPR039362">
    <property type="entry name" value="ATG29_sf"/>
</dbReference>
<keyword evidence="5" id="KW-0653">Protein transport</keyword>
<keyword evidence="6" id="KW-0072">Autophagy</keyword>
<evidence type="ECO:0000256" key="7">
    <source>
        <dbReference type="ARBA" id="ARBA00060351"/>
    </source>
</evidence>
<evidence type="ECO:0000256" key="4">
    <source>
        <dbReference type="ARBA" id="ARBA00022448"/>
    </source>
</evidence>
<evidence type="ECO:0000256" key="3">
    <source>
        <dbReference type="ARBA" id="ARBA00013784"/>
    </source>
</evidence>
<dbReference type="AlphaFoldDB" id="A0A8H3HZL0"/>
<feature type="compositionally biased region" description="Polar residues" evidence="8">
    <location>
        <begin position="166"/>
        <end position="178"/>
    </location>
</feature>
<feature type="compositionally biased region" description="Polar residues" evidence="8">
    <location>
        <begin position="411"/>
        <end position="424"/>
    </location>
</feature>
<dbReference type="Proteomes" id="UP000664521">
    <property type="component" value="Unassembled WGS sequence"/>
</dbReference>
<dbReference type="GO" id="GO:0000407">
    <property type="term" value="C:phagophore assembly site"/>
    <property type="evidence" value="ECO:0007669"/>
    <property type="project" value="UniProtKB-SubCell"/>
</dbReference>
<feature type="compositionally biased region" description="Low complexity" evidence="8">
    <location>
        <begin position="334"/>
        <end position="349"/>
    </location>
</feature>
<evidence type="ECO:0000313" key="11">
    <source>
        <dbReference type="Proteomes" id="UP000664521"/>
    </source>
</evidence>
<feature type="compositionally biased region" description="Polar residues" evidence="8">
    <location>
        <begin position="374"/>
        <end position="394"/>
    </location>
</feature>
<dbReference type="InterPro" id="IPR040666">
    <property type="entry name" value="Atg29_N"/>
</dbReference>
<dbReference type="GO" id="GO:0000045">
    <property type="term" value="P:autophagosome assembly"/>
    <property type="evidence" value="ECO:0007669"/>
    <property type="project" value="InterPro"/>
</dbReference>
<feature type="compositionally biased region" description="Basic and acidic residues" evidence="8">
    <location>
        <begin position="201"/>
        <end position="210"/>
    </location>
</feature>
<accession>A0A8H3HZL0</accession>
<name>A0A8H3HZL0_9LECA</name>
<keyword evidence="11" id="KW-1185">Reference proteome</keyword>
<evidence type="ECO:0000256" key="8">
    <source>
        <dbReference type="SAM" id="MobiDB-lite"/>
    </source>
</evidence>
<dbReference type="InterPro" id="IPR039113">
    <property type="entry name" value="ATG29"/>
</dbReference>
<dbReference type="EMBL" id="CAJPDS010000007">
    <property type="protein sequence ID" value="CAF9909067.1"/>
    <property type="molecule type" value="Genomic_DNA"/>
</dbReference>
<dbReference type="OrthoDB" id="10259236at2759"/>
<comment type="subcellular location">
    <subcellularLocation>
        <location evidence="1">Preautophagosomal structure</location>
    </subcellularLocation>
</comment>
<dbReference type="Gene3D" id="1.10.10.2570">
    <property type="match status" value="1"/>
</dbReference>
<organism evidence="10 11">
    <name type="scientific">Heterodermia speciosa</name>
    <dbReference type="NCBI Taxonomy" id="116794"/>
    <lineage>
        <taxon>Eukaryota</taxon>
        <taxon>Fungi</taxon>
        <taxon>Dikarya</taxon>
        <taxon>Ascomycota</taxon>
        <taxon>Pezizomycotina</taxon>
        <taxon>Lecanoromycetes</taxon>
        <taxon>OSLEUM clade</taxon>
        <taxon>Lecanoromycetidae</taxon>
        <taxon>Caliciales</taxon>
        <taxon>Physciaceae</taxon>
        <taxon>Heterodermia</taxon>
    </lineage>
</organism>
<protein>
    <recommendedName>
        <fullName evidence="3">Autophagy-related protein 29</fullName>
    </recommendedName>
</protein>
<feature type="compositionally biased region" description="Basic and acidic residues" evidence="8">
    <location>
        <begin position="140"/>
        <end position="151"/>
    </location>
</feature>
<dbReference type="PANTHER" id="PTHR40012:SF1">
    <property type="entry name" value="AUTOPHAGY-RELATED PROTEIN 29"/>
    <property type="match status" value="1"/>
</dbReference>
<dbReference type="GO" id="GO:0015031">
    <property type="term" value="P:protein transport"/>
    <property type="evidence" value="ECO:0007669"/>
    <property type="project" value="UniProtKB-KW"/>
</dbReference>
<feature type="region of interest" description="Disordered" evidence="8">
    <location>
        <begin position="103"/>
        <end position="424"/>
    </location>
</feature>
<dbReference type="Pfam" id="PF18388">
    <property type="entry name" value="ATG29_N"/>
    <property type="match status" value="1"/>
</dbReference>
<evidence type="ECO:0000256" key="2">
    <source>
        <dbReference type="ARBA" id="ARBA00010082"/>
    </source>
</evidence>